<name>A0A4U0XUI8_9PEZI</name>
<protein>
    <submittedName>
        <fullName evidence="2">Uncharacterized protein</fullName>
    </submittedName>
</protein>
<dbReference type="AlphaFoldDB" id="A0A4U0XUI8"/>
<dbReference type="Proteomes" id="UP000309340">
    <property type="component" value="Unassembled WGS sequence"/>
</dbReference>
<gene>
    <name evidence="2" type="ORF">B0A55_04539</name>
</gene>
<dbReference type="EMBL" id="NAJQ01000106">
    <property type="protein sequence ID" value="TKA78725.1"/>
    <property type="molecule type" value="Genomic_DNA"/>
</dbReference>
<feature type="coiled-coil region" evidence="1">
    <location>
        <begin position="162"/>
        <end position="199"/>
    </location>
</feature>
<evidence type="ECO:0000313" key="2">
    <source>
        <dbReference type="EMBL" id="TKA78725.1"/>
    </source>
</evidence>
<comment type="caution">
    <text evidence="2">The sequence shown here is derived from an EMBL/GenBank/DDBJ whole genome shotgun (WGS) entry which is preliminary data.</text>
</comment>
<evidence type="ECO:0000256" key="1">
    <source>
        <dbReference type="SAM" id="Coils"/>
    </source>
</evidence>
<accession>A0A4U0XUI8</accession>
<keyword evidence="1" id="KW-0175">Coiled coil</keyword>
<keyword evidence="3" id="KW-1185">Reference proteome</keyword>
<evidence type="ECO:0000313" key="3">
    <source>
        <dbReference type="Proteomes" id="UP000309340"/>
    </source>
</evidence>
<organism evidence="2 3">
    <name type="scientific">Friedmanniomyces simplex</name>
    <dbReference type="NCBI Taxonomy" id="329884"/>
    <lineage>
        <taxon>Eukaryota</taxon>
        <taxon>Fungi</taxon>
        <taxon>Dikarya</taxon>
        <taxon>Ascomycota</taxon>
        <taxon>Pezizomycotina</taxon>
        <taxon>Dothideomycetes</taxon>
        <taxon>Dothideomycetidae</taxon>
        <taxon>Mycosphaerellales</taxon>
        <taxon>Teratosphaeriaceae</taxon>
        <taxon>Friedmanniomyces</taxon>
    </lineage>
</organism>
<sequence length="200" mass="22699">MFRGEVGWSKEYAKRAETQKRLYATSPAIFRLAQCVLQAIFLQKGFKMHQFALFEIVRPEEAGIAESIGSHLAAAYVKYGGFNVDTAGVTSTRILKKKDVDWVRVSNNAQRWSYFRHFHDNLQARQAQMEVMRADLAYPVSSSLVSGTAVLEQRLVPIRTDLNSLDNLYREMKANAQKEEKAERALRELIGGLQSLNKKG</sequence>
<dbReference type="OrthoDB" id="3440338at2759"/>
<proteinExistence type="predicted"/>
<reference evidence="2 3" key="1">
    <citation type="submission" date="2017-03" db="EMBL/GenBank/DDBJ databases">
        <title>Genomes of endolithic fungi from Antarctica.</title>
        <authorList>
            <person name="Coleine C."/>
            <person name="Masonjones S."/>
            <person name="Stajich J.E."/>
        </authorList>
    </citation>
    <scope>NUCLEOTIDE SEQUENCE [LARGE SCALE GENOMIC DNA]</scope>
    <source>
        <strain evidence="2 3">CCFEE 5184</strain>
    </source>
</reference>